<proteinExistence type="predicted"/>
<keyword evidence="5 14" id="KW-0347">Helicase</keyword>
<comment type="catalytic activity">
    <reaction evidence="11">
        <text>Couples ATP hydrolysis with the unwinding of duplex DNA by translocating in the 3'-5' direction.</text>
        <dbReference type="EC" id="5.6.2.4"/>
    </reaction>
</comment>
<keyword evidence="2 14" id="KW-0547">Nucleotide-binding</keyword>
<feature type="binding site" evidence="14">
    <location>
        <begin position="24"/>
        <end position="31"/>
    </location>
    <ligand>
        <name>ATP</name>
        <dbReference type="ChEBI" id="CHEBI:30616"/>
    </ligand>
</feature>
<dbReference type="EMBL" id="JAFIDA010000001">
    <property type="protein sequence ID" value="MBP1324813.1"/>
    <property type="molecule type" value="Genomic_DNA"/>
</dbReference>
<evidence type="ECO:0000256" key="7">
    <source>
        <dbReference type="ARBA" id="ARBA00022840"/>
    </source>
</evidence>
<gene>
    <name evidence="18" type="ORF">JOF28_000045</name>
</gene>
<evidence type="ECO:0000256" key="15">
    <source>
        <dbReference type="SAM" id="MobiDB-lite"/>
    </source>
</evidence>
<keyword evidence="4 14" id="KW-0378">Hydrolase</keyword>
<evidence type="ECO:0000256" key="14">
    <source>
        <dbReference type="PROSITE-ProRule" id="PRU00560"/>
    </source>
</evidence>
<evidence type="ECO:0000256" key="12">
    <source>
        <dbReference type="ARBA" id="ARBA00034808"/>
    </source>
</evidence>
<keyword evidence="10" id="KW-0413">Isomerase</keyword>
<evidence type="ECO:0000256" key="13">
    <source>
        <dbReference type="ARBA" id="ARBA00048988"/>
    </source>
</evidence>
<evidence type="ECO:0000256" key="11">
    <source>
        <dbReference type="ARBA" id="ARBA00034617"/>
    </source>
</evidence>
<dbReference type="InterPro" id="IPR011604">
    <property type="entry name" value="PDDEXK-like_dom_sf"/>
</dbReference>
<reference evidence="18" key="1">
    <citation type="submission" date="2021-02" db="EMBL/GenBank/DDBJ databases">
        <title>Sequencing the genomes of 1000 actinobacteria strains.</title>
        <authorList>
            <person name="Klenk H.-P."/>
        </authorList>
    </citation>
    <scope>NUCLEOTIDE SEQUENCE</scope>
    <source>
        <strain evidence="18">DSM 22850</strain>
    </source>
</reference>
<dbReference type="PROSITE" id="PS51217">
    <property type="entry name" value="UVRD_HELICASE_CTER"/>
    <property type="match status" value="1"/>
</dbReference>
<evidence type="ECO:0000313" key="19">
    <source>
        <dbReference type="Proteomes" id="UP000675163"/>
    </source>
</evidence>
<evidence type="ECO:0000256" key="2">
    <source>
        <dbReference type="ARBA" id="ARBA00022741"/>
    </source>
</evidence>
<dbReference type="AlphaFoldDB" id="A0A940T2H6"/>
<dbReference type="Gene3D" id="3.90.320.10">
    <property type="match status" value="1"/>
</dbReference>
<dbReference type="GO" id="GO:0000725">
    <property type="term" value="P:recombinational repair"/>
    <property type="evidence" value="ECO:0007669"/>
    <property type="project" value="TreeGrafter"/>
</dbReference>
<evidence type="ECO:0000256" key="10">
    <source>
        <dbReference type="ARBA" id="ARBA00023235"/>
    </source>
</evidence>
<feature type="region of interest" description="Disordered" evidence="15">
    <location>
        <begin position="342"/>
        <end position="386"/>
    </location>
</feature>
<comment type="caution">
    <text evidence="18">The sequence shown here is derived from an EMBL/GenBank/DDBJ whole genome shotgun (WGS) entry which is preliminary data.</text>
</comment>
<feature type="compositionally biased region" description="Polar residues" evidence="15">
    <location>
        <begin position="357"/>
        <end position="372"/>
    </location>
</feature>
<dbReference type="Pfam" id="PF00580">
    <property type="entry name" value="UvrD-helicase"/>
    <property type="match status" value="1"/>
</dbReference>
<evidence type="ECO:0000313" key="18">
    <source>
        <dbReference type="EMBL" id="MBP1324813.1"/>
    </source>
</evidence>
<dbReference type="InterPro" id="IPR000212">
    <property type="entry name" value="DNA_helicase_UvrD/REP"/>
</dbReference>
<feature type="domain" description="UvrD-like helicase C-terminal" evidence="17">
    <location>
        <begin position="349"/>
        <end position="667"/>
    </location>
</feature>
<keyword evidence="3" id="KW-0227">DNA damage</keyword>
<dbReference type="Gene3D" id="1.10.486.10">
    <property type="entry name" value="PCRA, domain 4"/>
    <property type="match status" value="1"/>
</dbReference>
<dbReference type="InterPro" id="IPR014016">
    <property type="entry name" value="UvrD-like_ATP-bd"/>
</dbReference>
<evidence type="ECO:0000256" key="5">
    <source>
        <dbReference type="ARBA" id="ARBA00022806"/>
    </source>
</evidence>
<dbReference type="GO" id="GO:0003677">
    <property type="term" value="F:DNA binding"/>
    <property type="evidence" value="ECO:0007669"/>
    <property type="project" value="UniProtKB-KW"/>
</dbReference>
<comment type="catalytic activity">
    <reaction evidence="13">
        <text>ATP + H2O = ADP + phosphate + H(+)</text>
        <dbReference type="Rhea" id="RHEA:13065"/>
        <dbReference type="ChEBI" id="CHEBI:15377"/>
        <dbReference type="ChEBI" id="CHEBI:15378"/>
        <dbReference type="ChEBI" id="CHEBI:30616"/>
        <dbReference type="ChEBI" id="CHEBI:43474"/>
        <dbReference type="ChEBI" id="CHEBI:456216"/>
        <dbReference type="EC" id="5.6.2.4"/>
    </reaction>
</comment>
<dbReference type="InterPro" id="IPR027417">
    <property type="entry name" value="P-loop_NTPase"/>
</dbReference>
<dbReference type="GO" id="GO:0043138">
    <property type="term" value="F:3'-5' DNA helicase activity"/>
    <property type="evidence" value="ECO:0007669"/>
    <property type="project" value="UniProtKB-EC"/>
</dbReference>
<name>A0A940T2H6_9MICO</name>
<evidence type="ECO:0000256" key="9">
    <source>
        <dbReference type="ARBA" id="ARBA00023204"/>
    </source>
</evidence>
<feature type="domain" description="UvrD-like helicase ATP-binding" evidence="16">
    <location>
        <begin position="3"/>
        <end position="326"/>
    </location>
</feature>
<evidence type="ECO:0000256" key="3">
    <source>
        <dbReference type="ARBA" id="ARBA00022763"/>
    </source>
</evidence>
<keyword evidence="7 14" id="KW-0067">ATP-binding</keyword>
<keyword evidence="1" id="KW-0540">Nuclease</keyword>
<dbReference type="PANTHER" id="PTHR11070">
    <property type="entry name" value="UVRD / RECB / PCRA DNA HELICASE FAMILY MEMBER"/>
    <property type="match status" value="1"/>
</dbReference>
<evidence type="ECO:0000256" key="8">
    <source>
        <dbReference type="ARBA" id="ARBA00023125"/>
    </source>
</evidence>
<dbReference type="GO" id="GO:0005524">
    <property type="term" value="F:ATP binding"/>
    <property type="evidence" value="ECO:0007669"/>
    <property type="project" value="UniProtKB-UniRule"/>
</dbReference>
<dbReference type="InterPro" id="IPR038726">
    <property type="entry name" value="PDDEXK_AddAB-type"/>
</dbReference>
<evidence type="ECO:0000256" key="4">
    <source>
        <dbReference type="ARBA" id="ARBA00022801"/>
    </source>
</evidence>
<sequence>MIEFDDSQQLVFALDAGLHASVLGAPGTGKTATLVESHVRALERDGWSEEDVLSLAPNRLSAGVLRQQIEERAHTAMGGTAARTAASLAFSILARGAALHGEDVPRLLTGTVQDEAIATLLDSEDARAMLGESAFPPEVLISPAFRGELRELWRVSDDYARDRGELAHEVLAAAARGAREAQSEAPDAGLAARWAAGLSLIDAVAAKLRADRPGELSSSGLLRAAAALVHAEGGVHDGARLRLPKLILVDDAQETGEGALALIAACAARGSSVWAFGDPDVSTAAFQGEASDLAVHPEHELVRRGGAGAQRDAQQRVVLATVHRHGALLRGLVADLSGRVGNRGAGQQRAAVPVAQRVTSQPTQQTNQSASQPGDPATNPPEAAPTTEQVRFTLAQSVTEQLGIVAHQLRTRRLGLDGGAPLDWSDMAVICRSRADAVRTSRALALHQVPTALAAGGLVLREHQLVRDLICLLRHALGETTIGPSEVLEIVGGPIGGLDPVARRRLRRELLISERRAAAAEGRAPSSIEECVFAAFQLPAGEPVVDSAGGRALRKVARVADAGKRVRTAGGTARETLWAVWDETKLAAKLQAEALDGRPARADEANRALDAVMGLFFALQRHEETDSAQPIAELLADIMENTLPEDSLARQSDRQMVTVTTPQGAIGREFGVVAVLGLQDGSWPNLRARGMLLGSVALERWLRGGPASTPSRRDTIHDELRLLTLCCARASDELLVVAIADEEQHPSAFFRFGEAHRQEGLPSARLTLRGATAQMRRELVRDPANDEALDTLSALTRAGVPGADPETWYGVAAASTQRPLIDLAGDPEATVPVSPSQLERVEQCPLNWAVAVLGGGSGNIASSIGTLVHHAFETVAEPDPDKLMAAVRSQWSKLPFDTEWESQRSERTAQAMVDGLAGYLREFASSDRELLGQEARFQTVIERALLRGSADRLEGRTLPDGTLEVTVLDLKTGRTLPTANETAEHAQLQAYQLGVALGAFALGHDAHHDDAVTVAPQDAAGVESGSDAAQEVPAEPATETALTPESDSAPESEPEVVTGGARLLYVHPDATKANAFVERAQAPITDEMKEAFMQRIANAAQVMAAGEFTARVEHHCSDQYKPGECQIHIIPAVSRA</sequence>
<dbReference type="GO" id="GO:0004527">
    <property type="term" value="F:exonuclease activity"/>
    <property type="evidence" value="ECO:0007669"/>
    <property type="project" value="UniProtKB-KW"/>
</dbReference>
<dbReference type="PANTHER" id="PTHR11070:SF2">
    <property type="entry name" value="ATP-DEPENDENT DNA HELICASE SRS2"/>
    <property type="match status" value="1"/>
</dbReference>
<dbReference type="Proteomes" id="UP000675163">
    <property type="component" value="Unassembled WGS sequence"/>
</dbReference>
<accession>A0A940T2H6</accession>
<dbReference type="RefSeq" id="WP_209703940.1">
    <property type="nucleotide sequence ID" value="NZ_JAFIDA010000001.1"/>
</dbReference>
<keyword evidence="8" id="KW-0238">DNA-binding</keyword>
<dbReference type="EC" id="5.6.2.4" evidence="12"/>
<dbReference type="Pfam" id="PF12705">
    <property type="entry name" value="PDDEXK_1"/>
    <property type="match status" value="1"/>
</dbReference>
<evidence type="ECO:0000256" key="1">
    <source>
        <dbReference type="ARBA" id="ARBA00022722"/>
    </source>
</evidence>
<keyword evidence="19" id="KW-1185">Reference proteome</keyword>
<dbReference type="InterPro" id="IPR014017">
    <property type="entry name" value="DNA_helicase_UvrD-like_C"/>
</dbReference>
<dbReference type="Gene3D" id="3.40.50.300">
    <property type="entry name" value="P-loop containing nucleotide triphosphate hydrolases"/>
    <property type="match status" value="2"/>
</dbReference>
<organism evidence="18 19">
    <name type="scientific">Leucobacter exalbidus</name>
    <dbReference type="NCBI Taxonomy" id="662960"/>
    <lineage>
        <taxon>Bacteria</taxon>
        <taxon>Bacillati</taxon>
        <taxon>Actinomycetota</taxon>
        <taxon>Actinomycetes</taxon>
        <taxon>Micrococcales</taxon>
        <taxon>Microbacteriaceae</taxon>
        <taxon>Leucobacter</taxon>
    </lineage>
</organism>
<feature type="region of interest" description="Disordered" evidence="15">
    <location>
        <begin position="1018"/>
        <end position="1055"/>
    </location>
</feature>
<dbReference type="PROSITE" id="PS51198">
    <property type="entry name" value="UVRD_HELICASE_ATP_BIND"/>
    <property type="match status" value="1"/>
</dbReference>
<evidence type="ECO:0000259" key="16">
    <source>
        <dbReference type="PROSITE" id="PS51198"/>
    </source>
</evidence>
<protein>
    <recommendedName>
        <fullName evidence="12">DNA 3'-5' helicase</fullName>
        <ecNumber evidence="12">5.6.2.4</ecNumber>
    </recommendedName>
</protein>
<keyword evidence="9" id="KW-0234">DNA repair</keyword>
<evidence type="ECO:0000256" key="6">
    <source>
        <dbReference type="ARBA" id="ARBA00022839"/>
    </source>
</evidence>
<dbReference type="SUPFAM" id="SSF52540">
    <property type="entry name" value="P-loop containing nucleoside triphosphate hydrolases"/>
    <property type="match status" value="1"/>
</dbReference>
<keyword evidence="6" id="KW-0269">Exonuclease</keyword>
<evidence type="ECO:0000259" key="17">
    <source>
        <dbReference type="PROSITE" id="PS51217"/>
    </source>
</evidence>